<dbReference type="InterPro" id="IPR017649">
    <property type="entry name" value="SuccinylGlu_semiald_DH_AstD"/>
</dbReference>
<evidence type="ECO:0000256" key="4">
    <source>
        <dbReference type="ARBA" id="ARBA00060531"/>
    </source>
</evidence>
<dbReference type="RefSeq" id="WP_151135904.1">
    <property type="nucleotide sequence ID" value="NZ_CP043311.1"/>
</dbReference>
<dbReference type="GO" id="GO:0019545">
    <property type="term" value="P:L-arginine catabolic process to succinate"/>
    <property type="evidence" value="ECO:0007669"/>
    <property type="project" value="UniProtKB-UniRule"/>
</dbReference>
<dbReference type="PROSITE" id="PS00070">
    <property type="entry name" value="ALDEHYDE_DEHYDR_CYS"/>
    <property type="match status" value="1"/>
</dbReference>
<protein>
    <recommendedName>
        <fullName evidence="6">N-succinylglutamate 5-semialdehyde dehydrogenase</fullName>
        <ecNumber evidence="6">1.2.1.71</ecNumber>
    </recommendedName>
    <alternativeName>
        <fullName evidence="6">Succinylglutamic semialdehyde dehydrogenase</fullName>
        <shortName evidence="6">SGSD</shortName>
    </alternativeName>
</protein>
<dbReference type="InterPro" id="IPR016160">
    <property type="entry name" value="Ald_DH_CS_CYS"/>
</dbReference>
<dbReference type="NCBIfam" id="NF006992">
    <property type="entry name" value="PRK09457.1"/>
    <property type="match status" value="1"/>
</dbReference>
<dbReference type="PANTHER" id="PTHR11699">
    <property type="entry name" value="ALDEHYDE DEHYDROGENASE-RELATED"/>
    <property type="match status" value="1"/>
</dbReference>
<dbReference type="SUPFAM" id="SSF53720">
    <property type="entry name" value="ALDH-like"/>
    <property type="match status" value="1"/>
</dbReference>
<evidence type="ECO:0000313" key="10">
    <source>
        <dbReference type="Proteomes" id="UP000327179"/>
    </source>
</evidence>
<comment type="function">
    <text evidence="6">Catalyzes the NAD-dependent reduction of succinylglutamate semialdehyde into succinylglutamate.</text>
</comment>
<dbReference type="Pfam" id="PF00171">
    <property type="entry name" value="Aldedh"/>
    <property type="match status" value="1"/>
</dbReference>
<evidence type="ECO:0000256" key="1">
    <source>
        <dbReference type="ARBA" id="ARBA00022503"/>
    </source>
</evidence>
<dbReference type="Gene3D" id="3.40.309.10">
    <property type="entry name" value="Aldehyde Dehydrogenase, Chain A, domain 2"/>
    <property type="match status" value="1"/>
</dbReference>
<accession>A0A5J6QSN6</accession>
<dbReference type="NCBIfam" id="TIGR03240">
    <property type="entry name" value="arg_catab_astD"/>
    <property type="match status" value="1"/>
</dbReference>
<dbReference type="Gene3D" id="3.40.605.10">
    <property type="entry name" value="Aldehyde Dehydrogenase, Chain A, domain 1"/>
    <property type="match status" value="1"/>
</dbReference>
<feature type="active site" evidence="6 7">
    <location>
        <position position="244"/>
    </location>
</feature>
<keyword evidence="1 6" id="KW-0056">Arginine metabolism</keyword>
<evidence type="ECO:0000256" key="2">
    <source>
        <dbReference type="ARBA" id="ARBA00023002"/>
    </source>
</evidence>
<evidence type="ECO:0000256" key="3">
    <source>
        <dbReference type="ARBA" id="ARBA00023027"/>
    </source>
</evidence>
<reference evidence="9 10" key="1">
    <citation type="submission" date="2019-08" db="EMBL/GenBank/DDBJ databases">
        <title>Whole-genome Sequencing of e-waste polymer degrading bacterium Pseudomonas sp. strain PE08.</title>
        <authorList>
            <person name="Kirdat K."/>
            <person name="Debbarma P."/>
            <person name="Narawade N."/>
            <person name="Suyal D."/>
            <person name="Thorat V."/>
            <person name="Shouche Y."/>
            <person name="Goel R."/>
            <person name="Yadav A."/>
        </authorList>
    </citation>
    <scope>NUCLEOTIDE SEQUENCE [LARGE SCALE GENOMIC DNA]</scope>
    <source>
        <strain evidence="9 10">PE08</strain>
    </source>
</reference>
<dbReference type="InterPro" id="IPR016161">
    <property type="entry name" value="Ald_DH/histidinol_DH"/>
</dbReference>
<dbReference type="FunFam" id="3.40.309.10:FF:000013">
    <property type="entry name" value="N-succinylglutamate 5-semialdehyde dehydrogenase"/>
    <property type="match status" value="1"/>
</dbReference>
<feature type="active site" evidence="6">
    <location>
        <position position="278"/>
    </location>
</feature>
<name>A0A5J6QSN6_9GAMM</name>
<proteinExistence type="inferred from homology"/>
<dbReference type="InterPro" id="IPR029510">
    <property type="entry name" value="Ald_DH_CS_GLU"/>
</dbReference>
<dbReference type="PROSITE" id="PS00687">
    <property type="entry name" value="ALDEHYDE_DEHYDR_GLU"/>
    <property type="match status" value="1"/>
</dbReference>
<dbReference type="KEGG" id="plal:FXN65_20680"/>
<evidence type="ECO:0000256" key="7">
    <source>
        <dbReference type="PROSITE-ProRule" id="PRU10007"/>
    </source>
</evidence>
<sequence>MSTHFIAGNWQAGQGEAFDSLNPVTQEAVWSGRGANAAQVDEAVKAARAAFPAWARRPLEERITILEQFAVTLRNHADELARCIGEETGKPLWESATEVTSMVNKVAISIQSYRERTGEKSGPLADATAVLRHKPHGVVAVFGPYNFPGHLPNGHIVPALLAGNAVIFKPSELTPKVAELTVKCWVEAGLPAGVLNLVQGARETGVALAGNPGIDGLFFTGSSRTGNLLHQQFAGRPDKILALEMGGNNPLVVDQVQDVDAAVYTIIQSAFISAGQRCTCARRLLVPEGAWGDALLARLVSVASTIKVGAFDAQPAPFMGSVISLDAARHLLKAQEHLIAGGAVALLAMSQPLQNAALLTPGILDVTAVADRPDEEFFGPLLQVIRYRDFDSAIAEANATQYGLAAGLLSDSAERYQQFLIESRAGIVNWNKQLTGAASSAPFGGVGASGNHRASAYYAADYCAYPVASLESETLALPATLTPGVSL</sequence>
<dbReference type="EMBL" id="CP043311">
    <property type="protein sequence ID" value="QEY64351.1"/>
    <property type="molecule type" value="Genomic_DNA"/>
</dbReference>
<dbReference type="EC" id="1.2.1.71" evidence="6"/>
<dbReference type="InterPro" id="IPR015590">
    <property type="entry name" value="Aldehyde_DH_dom"/>
</dbReference>
<evidence type="ECO:0000256" key="5">
    <source>
        <dbReference type="ARBA" id="ARBA00061706"/>
    </source>
</evidence>
<dbReference type="Proteomes" id="UP000327179">
    <property type="component" value="Chromosome"/>
</dbReference>
<comment type="catalytic activity">
    <reaction evidence="6">
        <text>N-succinyl-L-glutamate 5-semialdehyde + NAD(+) + H2O = N-succinyl-L-glutamate + NADH + 2 H(+)</text>
        <dbReference type="Rhea" id="RHEA:10812"/>
        <dbReference type="ChEBI" id="CHEBI:15377"/>
        <dbReference type="ChEBI" id="CHEBI:15378"/>
        <dbReference type="ChEBI" id="CHEBI:57540"/>
        <dbReference type="ChEBI" id="CHEBI:57945"/>
        <dbReference type="ChEBI" id="CHEBI:58520"/>
        <dbReference type="ChEBI" id="CHEBI:58763"/>
        <dbReference type="EC" id="1.2.1.71"/>
    </reaction>
</comment>
<keyword evidence="3 6" id="KW-0520">NAD</keyword>
<keyword evidence="2 6" id="KW-0560">Oxidoreductase</keyword>
<dbReference type="UniPathway" id="UPA00185">
    <property type="reaction ID" value="UER00282"/>
</dbReference>
<gene>
    <name evidence="6 9" type="primary">astD</name>
    <name evidence="9" type="ORF">FXN65_20680</name>
</gene>
<dbReference type="GO" id="GO:0019544">
    <property type="term" value="P:L-arginine catabolic process to L-glutamate"/>
    <property type="evidence" value="ECO:0007669"/>
    <property type="project" value="UniProtKB-UniRule"/>
</dbReference>
<dbReference type="GO" id="GO:0043824">
    <property type="term" value="F:succinylglutamate-semialdehyde dehydrogenase activity"/>
    <property type="evidence" value="ECO:0007669"/>
    <property type="project" value="UniProtKB-EC"/>
</dbReference>
<evidence type="ECO:0000259" key="8">
    <source>
        <dbReference type="Pfam" id="PF00171"/>
    </source>
</evidence>
<evidence type="ECO:0000313" key="9">
    <source>
        <dbReference type="EMBL" id="QEY64351.1"/>
    </source>
</evidence>
<feature type="binding site" evidence="6">
    <location>
        <begin position="221"/>
        <end position="226"/>
    </location>
    <ligand>
        <name>NAD(+)</name>
        <dbReference type="ChEBI" id="CHEBI:57540"/>
    </ligand>
</feature>
<dbReference type="FunFam" id="3.40.605.10:FF:000010">
    <property type="entry name" value="N-succinylglutamate 5-semialdehyde dehydrogenase"/>
    <property type="match status" value="1"/>
</dbReference>
<comment type="pathway">
    <text evidence="4 6">Amino-acid degradation; L-arginine degradation via AST pathway; L-glutamate and succinate from L-arginine: step 4/5.</text>
</comment>
<dbReference type="InterPro" id="IPR016163">
    <property type="entry name" value="Ald_DH_C"/>
</dbReference>
<organism evidence="9 10">
    <name type="scientific">Metapseudomonas lalkuanensis</name>
    <dbReference type="NCBI Taxonomy" id="2604832"/>
    <lineage>
        <taxon>Bacteria</taxon>
        <taxon>Pseudomonadati</taxon>
        <taxon>Pseudomonadota</taxon>
        <taxon>Gammaproteobacteria</taxon>
        <taxon>Pseudomonadales</taxon>
        <taxon>Pseudomonadaceae</taxon>
        <taxon>Metapseudomonas</taxon>
    </lineage>
</organism>
<dbReference type="AlphaFoldDB" id="A0A5J6QSN6"/>
<feature type="domain" description="Aldehyde dehydrogenase" evidence="8">
    <location>
        <begin position="10"/>
        <end position="461"/>
    </location>
</feature>
<evidence type="ECO:0000256" key="6">
    <source>
        <dbReference type="HAMAP-Rule" id="MF_01174"/>
    </source>
</evidence>
<dbReference type="InterPro" id="IPR016162">
    <property type="entry name" value="Ald_DH_N"/>
</dbReference>
<dbReference type="CDD" id="cd07095">
    <property type="entry name" value="ALDH_SGSD_AstD"/>
    <property type="match status" value="1"/>
</dbReference>
<keyword evidence="10" id="KW-1185">Reference proteome</keyword>
<dbReference type="HAMAP" id="MF_01174">
    <property type="entry name" value="Aldedh_AstD"/>
    <property type="match status" value="1"/>
</dbReference>
<comment type="similarity">
    <text evidence="5 6">Belongs to the aldehyde dehydrogenase family. AstD subfamily.</text>
</comment>